<feature type="domain" description="Ubiquitin-conjugating enzyme C-terminal fungi" evidence="1">
    <location>
        <begin position="25"/>
        <end position="68"/>
    </location>
</feature>
<dbReference type="EMBL" id="CAFZ01000571">
    <property type="protein sequence ID" value="CCA75984.1"/>
    <property type="molecule type" value="Genomic_DNA"/>
</dbReference>
<proteinExistence type="predicted"/>
<reference evidence="2 3" key="1">
    <citation type="journal article" date="2011" name="PLoS Pathog.">
        <title>Endophytic Life Strategies Decoded by Genome and Transcriptome Analyses of the Mutualistic Root Symbiont Piriformospora indica.</title>
        <authorList>
            <person name="Zuccaro A."/>
            <person name="Lahrmann U."/>
            <person name="Guldener U."/>
            <person name="Langen G."/>
            <person name="Pfiffi S."/>
            <person name="Biedenkopf D."/>
            <person name="Wong P."/>
            <person name="Samans B."/>
            <person name="Grimm C."/>
            <person name="Basiewicz M."/>
            <person name="Murat C."/>
            <person name="Martin F."/>
            <person name="Kogel K.H."/>
        </authorList>
    </citation>
    <scope>NUCLEOTIDE SEQUENCE [LARGE SCALE GENOMIC DNA]</scope>
    <source>
        <strain evidence="2 3">DSM 11827</strain>
    </source>
</reference>
<gene>
    <name evidence="2" type="ORF">PIIN_09984</name>
</gene>
<dbReference type="STRING" id="1109443.G4TXE1"/>
<dbReference type="InterPro" id="IPR015368">
    <property type="entry name" value="UBA_C_fun"/>
</dbReference>
<dbReference type="SUPFAM" id="SSF46934">
    <property type="entry name" value="UBA-like"/>
    <property type="match status" value="1"/>
</dbReference>
<sequence>MPKEKKAATDGKKGKAPVKKVPVIDEIAAYGLNVVHIQQFEALGFERQKVIDVMKRLNYGGVNGTKIADDKWLKSSCRGAYLAVPVEGLGYMRRDLPLINILVSLDLFPSLLCSTLRQIYLISPIMATRPQKSIKHHAEYPP</sequence>
<keyword evidence="3" id="KW-1185">Reference proteome</keyword>
<dbReference type="HOGENOM" id="CLU_1816544_0_0_1"/>
<organism evidence="2 3">
    <name type="scientific">Serendipita indica (strain DSM 11827)</name>
    <name type="common">Root endophyte fungus</name>
    <name type="synonym">Piriformospora indica</name>
    <dbReference type="NCBI Taxonomy" id="1109443"/>
    <lineage>
        <taxon>Eukaryota</taxon>
        <taxon>Fungi</taxon>
        <taxon>Dikarya</taxon>
        <taxon>Basidiomycota</taxon>
        <taxon>Agaricomycotina</taxon>
        <taxon>Agaricomycetes</taxon>
        <taxon>Sebacinales</taxon>
        <taxon>Serendipitaceae</taxon>
        <taxon>Serendipita</taxon>
    </lineage>
</organism>
<dbReference type="Pfam" id="PF09288">
    <property type="entry name" value="UBA_3"/>
    <property type="match status" value="1"/>
</dbReference>
<evidence type="ECO:0000259" key="1">
    <source>
        <dbReference type="Pfam" id="PF09288"/>
    </source>
</evidence>
<dbReference type="InterPro" id="IPR009060">
    <property type="entry name" value="UBA-like_sf"/>
</dbReference>
<protein>
    <recommendedName>
        <fullName evidence="1">Ubiquitin-conjugating enzyme C-terminal fungi domain-containing protein</fullName>
    </recommendedName>
</protein>
<dbReference type="Proteomes" id="UP000007148">
    <property type="component" value="Unassembled WGS sequence"/>
</dbReference>
<dbReference type="CDD" id="cd14311">
    <property type="entry name" value="UBA_II_E2_UBC1"/>
    <property type="match status" value="1"/>
</dbReference>
<comment type="caution">
    <text evidence="2">The sequence shown here is derived from an EMBL/GenBank/DDBJ whole genome shotgun (WGS) entry which is preliminary data.</text>
</comment>
<dbReference type="AlphaFoldDB" id="G4TXE1"/>
<evidence type="ECO:0000313" key="3">
    <source>
        <dbReference type="Proteomes" id="UP000007148"/>
    </source>
</evidence>
<accession>G4TXE1</accession>
<dbReference type="Gene3D" id="1.10.8.10">
    <property type="entry name" value="DNA helicase RuvA subunit, C-terminal domain"/>
    <property type="match status" value="1"/>
</dbReference>
<evidence type="ECO:0000313" key="2">
    <source>
        <dbReference type="EMBL" id="CCA75984.1"/>
    </source>
</evidence>
<dbReference type="InParanoid" id="G4TXE1"/>
<name>G4TXE1_SERID</name>